<dbReference type="Pfam" id="PF06580">
    <property type="entry name" value="His_kinase"/>
    <property type="match status" value="1"/>
</dbReference>
<dbReference type="PROSITE" id="PS50885">
    <property type="entry name" value="HAMP"/>
    <property type="match status" value="1"/>
</dbReference>
<evidence type="ECO:0000256" key="4">
    <source>
        <dbReference type="ARBA" id="ARBA00022475"/>
    </source>
</evidence>
<reference evidence="17 19" key="1">
    <citation type="submission" date="2021-04" db="EMBL/GenBank/DDBJ databases">
        <title>Paenibacillus sp. DLE-14 whole genome sequence.</title>
        <authorList>
            <person name="Ham Y.J."/>
        </authorList>
    </citation>
    <scope>NUCLEOTIDE SEQUENCE [LARGE SCALE GENOMIC DNA]</scope>
    <source>
        <strain evidence="17 19">DLE-14</strain>
    </source>
</reference>
<accession>A0ABS5C7A9</accession>
<dbReference type="Gene3D" id="3.30.565.10">
    <property type="entry name" value="Histidine kinase-like ATPase, C-terminal domain"/>
    <property type="match status" value="1"/>
</dbReference>
<evidence type="ECO:0000256" key="12">
    <source>
        <dbReference type="ARBA" id="ARBA00023012"/>
    </source>
</evidence>
<dbReference type="InterPro" id="IPR003594">
    <property type="entry name" value="HATPase_dom"/>
</dbReference>
<feature type="transmembrane region" description="Helical" evidence="14">
    <location>
        <begin position="309"/>
        <end position="329"/>
    </location>
</feature>
<evidence type="ECO:0000256" key="14">
    <source>
        <dbReference type="SAM" id="Phobius"/>
    </source>
</evidence>
<comment type="caution">
    <text evidence="17">The sequence shown here is derived from an EMBL/GenBank/DDBJ whole genome shotgun (WGS) entry which is preliminary data.</text>
</comment>
<dbReference type="Proteomes" id="UP000673394">
    <property type="component" value="Unassembled WGS sequence"/>
</dbReference>
<evidence type="ECO:0000256" key="13">
    <source>
        <dbReference type="ARBA" id="ARBA00023136"/>
    </source>
</evidence>
<sequence>MRVNIYRDLKMHYKLFLQYLLLLAIPFTLFIIVNYRISSKDLETQARYSSRQVFEQSRSFMEFKLYVAKNFLTILASNEKIQDILHRSASYYYNSYGLWSFDVEGIRKQFYITKPSEDIIKTSLYTSQAVASTNETDDVMSTNRIASTAWYANLNKSSTTFEVFPSMILLNDLQKEKTPTFTIARSIFDNESFQNVIGVLSVDMPKSIFESILDRVAFTKESSVFLINQAGEILVHSSHANAGMLSFKSDILKGSTNDQFKEGVWGKRVFDNAEYLVGAQLVEDSDWYLVSLTPYKEILGSQKKAMKQMLAIAFLIAMFLLPLAFLAAASGTRRIRGLISQMKSVKQGDFDLQIQHEGKDEIGELSRNFKSMIAKVTQLLDEKYALGQEVKSMELKALQAQINPHFLYNTLDLIYWKAMRIQEQGIYDLVQSLSKFYKLSLSKGEDIVSLRNEVEHIAAYIDIQNARFKNGITLVIDIPEALYEHAMPKITLQPLVENSIIHGILETESETGTITISANAVHGKIVITVKDDGVGISQENLERIFNRDRTDPFHGYGANNINKRIKLLYGEEYGLTYRRNEGPGVTVIIELPW</sequence>
<dbReference type="SMART" id="SM00304">
    <property type="entry name" value="HAMP"/>
    <property type="match status" value="1"/>
</dbReference>
<evidence type="ECO:0000256" key="9">
    <source>
        <dbReference type="ARBA" id="ARBA00022777"/>
    </source>
</evidence>
<keyword evidence="12" id="KW-0902">Two-component regulatory system</keyword>
<dbReference type="Pfam" id="PF02518">
    <property type="entry name" value="HATPase_c"/>
    <property type="match status" value="1"/>
</dbReference>
<feature type="transmembrane region" description="Helical" evidence="14">
    <location>
        <begin position="16"/>
        <end position="37"/>
    </location>
</feature>
<feature type="domain" description="Histidine kinase" evidence="15">
    <location>
        <begin position="426"/>
        <end position="593"/>
    </location>
</feature>
<dbReference type="Pfam" id="PF02743">
    <property type="entry name" value="dCache_1"/>
    <property type="match status" value="1"/>
</dbReference>
<dbReference type="InterPro" id="IPR010559">
    <property type="entry name" value="Sig_transdc_His_kin_internal"/>
</dbReference>
<name>A0ABS5C7A9_9BACL</name>
<keyword evidence="7 14" id="KW-0812">Transmembrane</keyword>
<evidence type="ECO:0000313" key="17">
    <source>
        <dbReference type="EMBL" id="MBP3961788.1"/>
    </source>
</evidence>
<dbReference type="SMART" id="SM00387">
    <property type="entry name" value="HATPase_c"/>
    <property type="match status" value="1"/>
</dbReference>
<dbReference type="PROSITE" id="PS50109">
    <property type="entry name" value="HIS_KIN"/>
    <property type="match status" value="1"/>
</dbReference>
<dbReference type="PANTHER" id="PTHR34220:SF7">
    <property type="entry name" value="SENSOR HISTIDINE KINASE YPDA"/>
    <property type="match status" value="1"/>
</dbReference>
<dbReference type="GO" id="GO:0016301">
    <property type="term" value="F:kinase activity"/>
    <property type="evidence" value="ECO:0007669"/>
    <property type="project" value="UniProtKB-KW"/>
</dbReference>
<feature type="domain" description="HAMP" evidence="16">
    <location>
        <begin position="329"/>
        <end position="381"/>
    </location>
</feature>
<evidence type="ECO:0000256" key="6">
    <source>
        <dbReference type="ARBA" id="ARBA00022679"/>
    </source>
</evidence>
<evidence type="ECO:0000256" key="10">
    <source>
        <dbReference type="ARBA" id="ARBA00022840"/>
    </source>
</evidence>
<keyword evidence="5" id="KW-0597">Phosphoprotein</keyword>
<keyword evidence="8" id="KW-0547">Nucleotide-binding</keyword>
<dbReference type="Gene3D" id="3.30.450.20">
    <property type="entry name" value="PAS domain"/>
    <property type="match status" value="1"/>
</dbReference>
<dbReference type="InterPro" id="IPR003660">
    <property type="entry name" value="HAMP_dom"/>
</dbReference>
<dbReference type="InterPro" id="IPR005467">
    <property type="entry name" value="His_kinase_dom"/>
</dbReference>
<dbReference type="EMBL" id="JAGKSP010000001">
    <property type="protein sequence ID" value="MBP3961788.1"/>
    <property type="molecule type" value="Genomic_DNA"/>
</dbReference>
<dbReference type="InterPro" id="IPR050640">
    <property type="entry name" value="Bact_2-comp_sensor_kinase"/>
</dbReference>
<evidence type="ECO:0000313" key="19">
    <source>
        <dbReference type="Proteomes" id="UP000673394"/>
    </source>
</evidence>
<evidence type="ECO:0000256" key="2">
    <source>
        <dbReference type="ARBA" id="ARBA00004651"/>
    </source>
</evidence>
<dbReference type="PANTHER" id="PTHR34220">
    <property type="entry name" value="SENSOR HISTIDINE KINASE YPDA"/>
    <property type="match status" value="1"/>
</dbReference>
<dbReference type="Pfam" id="PF00672">
    <property type="entry name" value="HAMP"/>
    <property type="match status" value="1"/>
</dbReference>
<keyword evidence="19" id="KW-1185">Reference proteome</keyword>
<keyword evidence="4" id="KW-1003">Cell membrane</keyword>
<evidence type="ECO:0000256" key="5">
    <source>
        <dbReference type="ARBA" id="ARBA00022553"/>
    </source>
</evidence>
<dbReference type="Gene3D" id="6.10.340.10">
    <property type="match status" value="1"/>
</dbReference>
<keyword evidence="6" id="KW-0808">Transferase</keyword>
<evidence type="ECO:0000259" key="16">
    <source>
        <dbReference type="PROSITE" id="PS50885"/>
    </source>
</evidence>
<evidence type="ECO:0000256" key="3">
    <source>
        <dbReference type="ARBA" id="ARBA00012438"/>
    </source>
</evidence>
<dbReference type="SUPFAM" id="SSF55874">
    <property type="entry name" value="ATPase domain of HSP90 chaperone/DNA topoisomerase II/histidine kinase"/>
    <property type="match status" value="1"/>
</dbReference>
<comment type="catalytic activity">
    <reaction evidence="1">
        <text>ATP + protein L-histidine = ADP + protein N-phospho-L-histidine.</text>
        <dbReference type="EC" id="2.7.13.3"/>
    </reaction>
</comment>
<evidence type="ECO:0000313" key="18">
    <source>
        <dbReference type="EMBL" id="MBP3963541.1"/>
    </source>
</evidence>
<dbReference type="SUPFAM" id="SSF158472">
    <property type="entry name" value="HAMP domain-like"/>
    <property type="match status" value="1"/>
</dbReference>
<proteinExistence type="predicted"/>
<dbReference type="CDD" id="cd06225">
    <property type="entry name" value="HAMP"/>
    <property type="match status" value="1"/>
</dbReference>
<evidence type="ECO:0000256" key="7">
    <source>
        <dbReference type="ARBA" id="ARBA00022692"/>
    </source>
</evidence>
<comment type="subcellular location">
    <subcellularLocation>
        <location evidence="2">Cell membrane</location>
        <topology evidence="2">Multi-pass membrane protein</topology>
    </subcellularLocation>
</comment>
<evidence type="ECO:0000256" key="1">
    <source>
        <dbReference type="ARBA" id="ARBA00000085"/>
    </source>
</evidence>
<dbReference type="RefSeq" id="WP_210655437.1">
    <property type="nucleotide sequence ID" value="NZ_JAGKSP010000001.1"/>
</dbReference>
<organism evidence="17 19">
    <name type="scientific">Paenibacillus lignilyticus</name>
    <dbReference type="NCBI Taxonomy" id="1172615"/>
    <lineage>
        <taxon>Bacteria</taxon>
        <taxon>Bacillati</taxon>
        <taxon>Bacillota</taxon>
        <taxon>Bacilli</taxon>
        <taxon>Bacillales</taxon>
        <taxon>Paenibacillaceae</taxon>
        <taxon>Paenibacillus</taxon>
    </lineage>
</organism>
<dbReference type="InterPro" id="IPR033479">
    <property type="entry name" value="dCache_1"/>
</dbReference>
<keyword evidence="9 17" id="KW-0418">Kinase</keyword>
<keyword evidence="10" id="KW-0067">ATP-binding</keyword>
<keyword evidence="11 14" id="KW-1133">Transmembrane helix</keyword>
<dbReference type="EMBL" id="JAGKSP010000004">
    <property type="protein sequence ID" value="MBP3963541.1"/>
    <property type="molecule type" value="Genomic_DNA"/>
</dbReference>
<dbReference type="InterPro" id="IPR036890">
    <property type="entry name" value="HATPase_C_sf"/>
</dbReference>
<gene>
    <name evidence="17" type="ORF">I8J30_03625</name>
    <name evidence="18" type="ORF">I8J30_12570</name>
</gene>
<protein>
    <recommendedName>
        <fullName evidence="3">histidine kinase</fullName>
        <ecNumber evidence="3">2.7.13.3</ecNumber>
    </recommendedName>
</protein>
<evidence type="ECO:0000256" key="11">
    <source>
        <dbReference type="ARBA" id="ARBA00022989"/>
    </source>
</evidence>
<keyword evidence="13 14" id="KW-0472">Membrane</keyword>
<evidence type="ECO:0000259" key="15">
    <source>
        <dbReference type="PROSITE" id="PS50109"/>
    </source>
</evidence>
<dbReference type="EC" id="2.7.13.3" evidence="3"/>
<evidence type="ECO:0000256" key="8">
    <source>
        <dbReference type="ARBA" id="ARBA00022741"/>
    </source>
</evidence>